<feature type="transmembrane region" description="Helical" evidence="13">
    <location>
        <begin position="6"/>
        <end position="29"/>
    </location>
</feature>
<sequence>MPQMAPLYWFTLMIMFIVTIKMINSIMYFNKNYMNTEKKIKKNNFKMNWKW</sequence>
<comment type="similarity">
    <text evidence="2 12">Belongs to the ATPase protein 8 family.</text>
</comment>
<evidence type="ECO:0000256" key="11">
    <source>
        <dbReference type="ARBA" id="ARBA00023136"/>
    </source>
</evidence>
<evidence type="ECO:0000256" key="13">
    <source>
        <dbReference type="SAM" id="Phobius"/>
    </source>
</evidence>
<protein>
    <recommendedName>
        <fullName evidence="12">ATP synthase complex subunit 8</fullName>
    </recommendedName>
</protein>
<keyword evidence="7 12" id="KW-0375">Hydrogen ion transport</keyword>
<dbReference type="GO" id="GO:0015986">
    <property type="term" value="P:proton motive force-driven ATP synthesis"/>
    <property type="evidence" value="ECO:0007669"/>
    <property type="project" value="InterPro"/>
</dbReference>
<name>A0AB38Z669_9HEMI</name>
<comment type="subunit">
    <text evidence="3">F-type ATPases have 2 components, CF(1) - the catalytic core - and CF(0) - the membrane proton channel.</text>
</comment>
<evidence type="ECO:0000256" key="9">
    <source>
        <dbReference type="ARBA" id="ARBA00023065"/>
    </source>
</evidence>
<evidence type="ECO:0000256" key="1">
    <source>
        <dbReference type="ARBA" id="ARBA00004304"/>
    </source>
</evidence>
<keyword evidence="4 12" id="KW-0813">Transport</keyword>
<keyword evidence="9 12" id="KW-0406">Ion transport</keyword>
<geneLocation type="mitochondrion" evidence="14"/>
<keyword evidence="5 12" id="KW-0138">CF(0)</keyword>
<dbReference type="GO" id="GO:0031966">
    <property type="term" value="C:mitochondrial membrane"/>
    <property type="evidence" value="ECO:0007669"/>
    <property type="project" value="UniProtKB-SubCell"/>
</dbReference>
<organism evidence="14">
    <name type="scientific">Ventidius distanti</name>
    <dbReference type="NCBI Taxonomy" id="3095939"/>
    <lineage>
        <taxon>Eukaryota</taxon>
        <taxon>Metazoa</taxon>
        <taxon>Ecdysozoa</taxon>
        <taxon>Arthropoda</taxon>
        <taxon>Hexapoda</taxon>
        <taxon>Insecta</taxon>
        <taxon>Pterygota</taxon>
        <taxon>Neoptera</taxon>
        <taxon>Paraneoptera</taxon>
        <taxon>Hemiptera</taxon>
        <taxon>Heteroptera</taxon>
        <taxon>Gerromorpha</taxon>
        <taxon>Gerroidea</taxon>
        <taxon>Gerridae</taxon>
        <taxon>Halobatinae</taxon>
        <taxon>Ventidius</taxon>
    </lineage>
</organism>
<keyword evidence="8 13" id="KW-1133">Transmembrane helix</keyword>
<keyword evidence="10 12" id="KW-0496">Mitochondrion</keyword>
<evidence type="ECO:0000256" key="3">
    <source>
        <dbReference type="ARBA" id="ARBA00011291"/>
    </source>
</evidence>
<dbReference type="GO" id="GO:0015078">
    <property type="term" value="F:proton transmembrane transporter activity"/>
    <property type="evidence" value="ECO:0007669"/>
    <property type="project" value="InterPro"/>
</dbReference>
<dbReference type="AlphaFoldDB" id="A0AB38Z669"/>
<evidence type="ECO:0000256" key="5">
    <source>
        <dbReference type="ARBA" id="ARBA00022547"/>
    </source>
</evidence>
<dbReference type="InterPro" id="IPR001421">
    <property type="entry name" value="ATP8_metazoa"/>
</dbReference>
<keyword evidence="6 12" id="KW-0812">Transmembrane</keyword>
<evidence type="ECO:0000256" key="10">
    <source>
        <dbReference type="ARBA" id="ARBA00023128"/>
    </source>
</evidence>
<evidence type="ECO:0000313" key="14">
    <source>
        <dbReference type="EMBL" id="WPW46882.1"/>
    </source>
</evidence>
<comment type="subcellular location">
    <subcellularLocation>
        <location evidence="1 12">Mitochondrion membrane</location>
        <topology evidence="1 12">Single-pass membrane protein</topology>
    </subcellularLocation>
</comment>
<evidence type="ECO:0000256" key="6">
    <source>
        <dbReference type="ARBA" id="ARBA00022692"/>
    </source>
</evidence>
<evidence type="ECO:0000256" key="12">
    <source>
        <dbReference type="RuleBase" id="RU003661"/>
    </source>
</evidence>
<keyword evidence="11 13" id="KW-0472">Membrane</keyword>
<reference evidence="14" key="1">
    <citation type="journal article" date="2024" name="Insect Syst Divers">
        <title>Skimming the skaters: genome skimming improves phylogenetic resolution of Halobatinae (Hemiptera: Gerridae).</title>
        <authorList>
            <person name="Chang J.J.M."/>
            <person name="Raupach M.J."/>
            <person name="Cheng L."/>
            <person name="Damgaard J."/>
            <person name="Hongjamrassilp W."/>
            <person name="Ip Y.C.A."/>
            <person name="Ng M.H.-C."/>
            <person name="Chan W.W.R."/>
            <person name="Kunning I."/>
            <person name="Liang B.J.Y."/>
            <person name="Maggioni D."/>
            <person name="Mana R.R."/>
            <person name="Mishra H."/>
            <person name="Mowe M.A.D."/>
            <person name="Wainwright B.J."/>
            <person name="Whitney J.L."/>
            <person name="Wolfe K."/>
            <person name="Yeo D.C.J."/>
            <person name="Huang D."/>
        </authorList>
    </citation>
    <scope>NUCLEOTIDE SEQUENCE</scope>
</reference>
<dbReference type="EMBL" id="OR804128">
    <property type="protein sequence ID" value="WPW46882.1"/>
    <property type="molecule type" value="Genomic_DNA"/>
</dbReference>
<evidence type="ECO:0000256" key="2">
    <source>
        <dbReference type="ARBA" id="ARBA00008892"/>
    </source>
</evidence>
<dbReference type="Pfam" id="PF00895">
    <property type="entry name" value="ATP-synt_8"/>
    <property type="match status" value="1"/>
</dbReference>
<accession>A0AB38Z669</accession>
<dbReference type="GO" id="GO:0045259">
    <property type="term" value="C:proton-transporting ATP synthase complex"/>
    <property type="evidence" value="ECO:0007669"/>
    <property type="project" value="UniProtKB-KW"/>
</dbReference>
<proteinExistence type="inferred from homology"/>
<gene>
    <name evidence="14" type="primary">ATP8</name>
</gene>
<evidence type="ECO:0000256" key="8">
    <source>
        <dbReference type="ARBA" id="ARBA00022989"/>
    </source>
</evidence>
<evidence type="ECO:0000256" key="4">
    <source>
        <dbReference type="ARBA" id="ARBA00022448"/>
    </source>
</evidence>
<evidence type="ECO:0000256" key="7">
    <source>
        <dbReference type="ARBA" id="ARBA00022781"/>
    </source>
</evidence>